<dbReference type="AlphaFoldDB" id="A0A1I7ZGU2"/>
<protein>
    <submittedName>
        <fullName evidence="2">BTB domain-containing protein</fullName>
    </submittedName>
</protein>
<accession>A0A1I7ZGU2</accession>
<dbReference type="Proteomes" id="UP000095287">
    <property type="component" value="Unplaced"/>
</dbReference>
<name>A0A1I7ZGU2_9BILA</name>
<keyword evidence="1" id="KW-1185">Reference proteome</keyword>
<sequence length="374" mass="43148">MDMIDFTNHKQKPWRWRRANGNSGSALSPRFKLAAACERANFPRERRCCLAAAVFSRDTSADTSRATPTSPTSAAATMPESSNAMYYRQLRIYPMPQDMFKVQVVHKHKNPDVCSCDMSDLEFQIYNEVLIGHPEERFYSTEHFLGEKQLENCVFTDHDVRPHVLQTLLKDCVEEDARLHVQIADYKNVGRLLDYLLSLKGRVTVFSCAHYSRNLEKTIMTLLNEHMKSICIKDFQAENLSFWTYVFQVCSEVKLAFDMKQPLDAKEDGLLKIVCIFEKLAKTMPAMTKPYDHSMKCDCDFNSKRIRKFLTDHEYGMCGVNLKTGNGKKELMPTSRTLMYLKKMKHAEIRLELSQEFSTDGVCFVRYTANQPTA</sequence>
<organism evidence="1 2">
    <name type="scientific">Steinernema glaseri</name>
    <dbReference type="NCBI Taxonomy" id="37863"/>
    <lineage>
        <taxon>Eukaryota</taxon>
        <taxon>Metazoa</taxon>
        <taxon>Ecdysozoa</taxon>
        <taxon>Nematoda</taxon>
        <taxon>Chromadorea</taxon>
        <taxon>Rhabditida</taxon>
        <taxon>Tylenchina</taxon>
        <taxon>Panagrolaimomorpha</taxon>
        <taxon>Strongyloidoidea</taxon>
        <taxon>Steinernematidae</taxon>
        <taxon>Steinernema</taxon>
    </lineage>
</organism>
<evidence type="ECO:0000313" key="2">
    <source>
        <dbReference type="WBParaSite" id="L893_g26399.t1"/>
    </source>
</evidence>
<evidence type="ECO:0000313" key="1">
    <source>
        <dbReference type="Proteomes" id="UP000095287"/>
    </source>
</evidence>
<reference evidence="2" key="1">
    <citation type="submission" date="2016-11" db="UniProtKB">
        <authorList>
            <consortium name="WormBaseParasite"/>
        </authorList>
    </citation>
    <scope>IDENTIFICATION</scope>
</reference>
<proteinExistence type="predicted"/>
<dbReference type="WBParaSite" id="L893_g26399.t1">
    <property type="protein sequence ID" value="L893_g26399.t1"/>
    <property type="gene ID" value="L893_g26399"/>
</dbReference>